<organism evidence="13 14">
    <name type="scientific">Halopiger aswanensis</name>
    <dbReference type="NCBI Taxonomy" id="148449"/>
    <lineage>
        <taxon>Archaea</taxon>
        <taxon>Methanobacteriati</taxon>
        <taxon>Methanobacteriota</taxon>
        <taxon>Stenosarchaea group</taxon>
        <taxon>Halobacteria</taxon>
        <taxon>Halobacteriales</taxon>
        <taxon>Natrialbaceae</taxon>
        <taxon>Halopiger</taxon>
    </lineage>
</organism>
<accession>A0A419WED0</accession>
<feature type="domain" description="FAD/NAD(P)-binding" evidence="12">
    <location>
        <begin position="8"/>
        <end position="329"/>
    </location>
</feature>
<evidence type="ECO:0000256" key="4">
    <source>
        <dbReference type="ARBA" id="ARBA00022827"/>
    </source>
</evidence>
<evidence type="ECO:0000256" key="10">
    <source>
        <dbReference type="SAM" id="MobiDB-lite"/>
    </source>
</evidence>
<keyword evidence="3 9" id="KW-0285">Flavoprotein</keyword>
<protein>
    <submittedName>
        <fullName evidence="13">Dihydrolipoamide dehydrogenase</fullName>
    </submittedName>
</protein>
<dbReference type="GO" id="GO:0006103">
    <property type="term" value="P:2-oxoglutarate metabolic process"/>
    <property type="evidence" value="ECO:0007669"/>
    <property type="project" value="TreeGrafter"/>
</dbReference>
<evidence type="ECO:0000313" key="14">
    <source>
        <dbReference type="Proteomes" id="UP000283805"/>
    </source>
</evidence>
<dbReference type="AlphaFoldDB" id="A0A419WED0"/>
<keyword evidence="8 9" id="KW-0676">Redox-active center</keyword>
<feature type="region of interest" description="Disordered" evidence="10">
    <location>
        <begin position="248"/>
        <end position="270"/>
    </location>
</feature>
<evidence type="ECO:0000256" key="6">
    <source>
        <dbReference type="ARBA" id="ARBA00023027"/>
    </source>
</evidence>
<dbReference type="InterPro" id="IPR050151">
    <property type="entry name" value="Class-I_Pyr_Nuc-Dis_Oxidored"/>
</dbReference>
<evidence type="ECO:0000259" key="11">
    <source>
        <dbReference type="Pfam" id="PF02852"/>
    </source>
</evidence>
<dbReference type="FunFam" id="3.30.390.30:FF:000001">
    <property type="entry name" value="Dihydrolipoyl dehydrogenase"/>
    <property type="match status" value="1"/>
</dbReference>
<keyword evidence="14" id="KW-1185">Reference proteome</keyword>
<reference evidence="13 14" key="1">
    <citation type="submission" date="2018-09" db="EMBL/GenBank/DDBJ databases">
        <title>Genomic Encyclopedia of Archaeal and Bacterial Type Strains, Phase II (KMG-II): from individual species to whole genera.</title>
        <authorList>
            <person name="Goeker M."/>
        </authorList>
    </citation>
    <scope>NUCLEOTIDE SEQUENCE [LARGE SCALE GENOMIC DNA]</scope>
    <source>
        <strain evidence="13 14">DSM 13151</strain>
    </source>
</reference>
<gene>
    <name evidence="13" type="ORF">ATJ93_3450</name>
</gene>
<evidence type="ECO:0000256" key="2">
    <source>
        <dbReference type="ARBA" id="ARBA00007532"/>
    </source>
</evidence>
<dbReference type="GO" id="GO:0004148">
    <property type="term" value="F:dihydrolipoyl dehydrogenase (NADH) activity"/>
    <property type="evidence" value="ECO:0007669"/>
    <property type="project" value="TreeGrafter"/>
</dbReference>
<feature type="domain" description="Pyridine nucleotide-disulphide oxidoreductase dimerisation" evidence="11">
    <location>
        <begin position="360"/>
        <end position="468"/>
    </location>
</feature>
<comment type="similarity">
    <text evidence="2 9">Belongs to the class-I pyridine nucleotide-disulfide oxidoreductase family.</text>
</comment>
<dbReference type="SUPFAM" id="SSF51905">
    <property type="entry name" value="FAD/NAD(P)-binding domain"/>
    <property type="match status" value="1"/>
</dbReference>
<evidence type="ECO:0000256" key="8">
    <source>
        <dbReference type="ARBA" id="ARBA00023284"/>
    </source>
</evidence>
<dbReference type="InterPro" id="IPR036188">
    <property type="entry name" value="FAD/NAD-bd_sf"/>
</dbReference>
<dbReference type="RefSeq" id="WP_120245807.1">
    <property type="nucleotide sequence ID" value="NZ_RAPO01000003.1"/>
</dbReference>
<dbReference type="Gene3D" id="3.50.50.60">
    <property type="entry name" value="FAD/NAD(P)-binding domain"/>
    <property type="match status" value="2"/>
</dbReference>
<dbReference type="PIRSF" id="PIRSF000350">
    <property type="entry name" value="Mercury_reductase_MerA"/>
    <property type="match status" value="1"/>
</dbReference>
<name>A0A419WED0_9EURY</name>
<dbReference type="InterPro" id="IPR001100">
    <property type="entry name" value="Pyr_nuc-diS_OxRdtase"/>
</dbReference>
<dbReference type="EMBL" id="RAPO01000003">
    <property type="protein sequence ID" value="RKD93818.1"/>
    <property type="molecule type" value="Genomic_DNA"/>
</dbReference>
<evidence type="ECO:0000256" key="9">
    <source>
        <dbReference type="RuleBase" id="RU003691"/>
    </source>
</evidence>
<dbReference type="InterPro" id="IPR012999">
    <property type="entry name" value="Pyr_OxRdtase_I_AS"/>
</dbReference>
<dbReference type="SUPFAM" id="SSF55424">
    <property type="entry name" value="FAD/NAD-linked reductases, dimerisation (C-terminal) domain"/>
    <property type="match status" value="1"/>
</dbReference>
<comment type="caution">
    <text evidence="13">The sequence shown here is derived from an EMBL/GenBank/DDBJ whole genome shotgun (WGS) entry which is preliminary data.</text>
</comment>
<dbReference type="Proteomes" id="UP000283805">
    <property type="component" value="Unassembled WGS sequence"/>
</dbReference>
<evidence type="ECO:0000256" key="5">
    <source>
        <dbReference type="ARBA" id="ARBA00023002"/>
    </source>
</evidence>
<dbReference type="PRINTS" id="PR00411">
    <property type="entry name" value="PNDRDTASEI"/>
</dbReference>
<proteinExistence type="inferred from homology"/>
<keyword evidence="6" id="KW-0520">NAD</keyword>
<dbReference type="InterPro" id="IPR004099">
    <property type="entry name" value="Pyr_nucl-diS_OxRdtase_dimer"/>
</dbReference>
<sequence length="496" mass="52045">MDQDRDEYDTVVIGGGSGSQVATAAADRGLEAAVIEPGPLGGACITRGCVPSKALLHRADLADEVRRAGEFGVAADLKDVAYGEITDAIHDTVYEKAARQDRSLEENENVALYRGEGHFVDERTIAVEPTGDSGEGSEITGDAIILAVGSRPMVPPIDGLEDVDFRTSDDALYLEERPNELAIVGGGYIGAELGYFFGAVGTDVSMIGRSEQLIPGEDDDASAVVTDSLADYCELYTGYEAAEVSQNGDGGVTITAEPSDDDSGNGSDGDAVEIEADDLLLATGRRPNTDTLALEETDVETDDKGYVETDARLETTAEGIWALGDIVGEQPFKHAADYEAEIVMANVLDGAGREVDYGAMPHAIFTSPQVASVGRTESKLEDEGRDYEATTVPFDAAPLGLILGADDGFVKVLAAPDGEILGCHVVGPQASTLIQEVVVAMDRGDGTVDDVAEPVHVHPALSEAIYTAFDDLSSSEFSTAPDWRDVAPSGRGSGEE</sequence>
<dbReference type="PRINTS" id="PR00368">
    <property type="entry name" value="FADPNR"/>
</dbReference>
<dbReference type="Gene3D" id="3.30.390.30">
    <property type="match status" value="1"/>
</dbReference>
<feature type="region of interest" description="Disordered" evidence="10">
    <location>
        <begin position="475"/>
        <end position="496"/>
    </location>
</feature>
<dbReference type="OrthoDB" id="27922at2157"/>
<evidence type="ECO:0000259" key="12">
    <source>
        <dbReference type="Pfam" id="PF07992"/>
    </source>
</evidence>
<dbReference type="InterPro" id="IPR016156">
    <property type="entry name" value="FAD/NAD-linked_Rdtase_dimer_sf"/>
</dbReference>
<dbReference type="GO" id="GO:0050660">
    <property type="term" value="F:flavin adenine dinucleotide binding"/>
    <property type="evidence" value="ECO:0007669"/>
    <property type="project" value="TreeGrafter"/>
</dbReference>
<dbReference type="PROSITE" id="PS00076">
    <property type="entry name" value="PYRIDINE_REDOX_1"/>
    <property type="match status" value="1"/>
</dbReference>
<dbReference type="InterPro" id="IPR023753">
    <property type="entry name" value="FAD/NAD-binding_dom"/>
</dbReference>
<dbReference type="PANTHER" id="PTHR22912:SF151">
    <property type="entry name" value="DIHYDROLIPOYL DEHYDROGENASE, MITOCHONDRIAL"/>
    <property type="match status" value="1"/>
</dbReference>
<dbReference type="Pfam" id="PF07992">
    <property type="entry name" value="Pyr_redox_2"/>
    <property type="match status" value="1"/>
</dbReference>
<evidence type="ECO:0000256" key="1">
    <source>
        <dbReference type="ARBA" id="ARBA00001974"/>
    </source>
</evidence>
<dbReference type="NCBIfam" id="NF004946">
    <property type="entry name" value="PRK06292.2-4"/>
    <property type="match status" value="1"/>
</dbReference>
<keyword evidence="4 9" id="KW-0274">FAD</keyword>
<keyword evidence="7" id="KW-1015">Disulfide bond</keyword>
<evidence type="ECO:0000256" key="3">
    <source>
        <dbReference type="ARBA" id="ARBA00022630"/>
    </source>
</evidence>
<keyword evidence="5 9" id="KW-0560">Oxidoreductase</keyword>
<evidence type="ECO:0000256" key="7">
    <source>
        <dbReference type="ARBA" id="ARBA00023157"/>
    </source>
</evidence>
<evidence type="ECO:0000313" key="13">
    <source>
        <dbReference type="EMBL" id="RKD93818.1"/>
    </source>
</evidence>
<dbReference type="Pfam" id="PF02852">
    <property type="entry name" value="Pyr_redox_dim"/>
    <property type="match status" value="1"/>
</dbReference>
<comment type="cofactor">
    <cofactor evidence="1">
        <name>FAD</name>
        <dbReference type="ChEBI" id="CHEBI:57692"/>
    </cofactor>
</comment>
<dbReference type="PANTHER" id="PTHR22912">
    <property type="entry name" value="DISULFIDE OXIDOREDUCTASE"/>
    <property type="match status" value="1"/>
</dbReference>